<keyword evidence="2" id="KW-0547">Nucleotide-binding</keyword>
<proteinExistence type="predicted"/>
<evidence type="ECO:0000313" key="10">
    <source>
        <dbReference type="Proteomes" id="UP000663722"/>
    </source>
</evidence>
<evidence type="ECO:0000256" key="7">
    <source>
        <dbReference type="SAM" id="MobiDB-lite"/>
    </source>
</evidence>
<dbReference type="KEGG" id="dmm:dnm_062600"/>
<dbReference type="EC" id="6.3.4.15" evidence="5"/>
<accession>A0A975BQW8</accession>
<dbReference type="AlphaFoldDB" id="A0A975BQW8"/>
<evidence type="ECO:0000256" key="3">
    <source>
        <dbReference type="ARBA" id="ARBA00022840"/>
    </source>
</evidence>
<dbReference type="SUPFAM" id="SSF50037">
    <property type="entry name" value="C-terminal domain of transcriptional repressors"/>
    <property type="match status" value="1"/>
</dbReference>
<keyword evidence="10" id="KW-1185">Reference proteome</keyword>
<evidence type="ECO:0000256" key="1">
    <source>
        <dbReference type="ARBA" id="ARBA00022598"/>
    </source>
</evidence>
<dbReference type="GO" id="GO:0005524">
    <property type="term" value="F:ATP binding"/>
    <property type="evidence" value="ECO:0007669"/>
    <property type="project" value="UniProtKB-KW"/>
</dbReference>
<protein>
    <recommendedName>
        <fullName evidence="5">biotin--[biotin carboxyl-carrier protein] ligase</fullName>
        <ecNumber evidence="5">6.3.4.15</ecNumber>
    </recommendedName>
</protein>
<name>A0A975BQW8_9BACT</name>
<feature type="compositionally biased region" description="Basic and acidic residues" evidence="7">
    <location>
        <begin position="17"/>
        <end position="29"/>
    </location>
</feature>
<dbReference type="Pfam" id="PF03099">
    <property type="entry name" value="BPL_LplA_LipB"/>
    <property type="match status" value="1"/>
</dbReference>
<dbReference type="EMBL" id="CP061800">
    <property type="protein sequence ID" value="QTA90199.1"/>
    <property type="molecule type" value="Genomic_DNA"/>
</dbReference>
<evidence type="ECO:0000313" key="9">
    <source>
        <dbReference type="EMBL" id="QTA90199.1"/>
    </source>
</evidence>
<dbReference type="PANTHER" id="PTHR12835">
    <property type="entry name" value="BIOTIN PROTEIN LIGASE"/>
    <property type="match status" value="1"/>
</dbReference>
<organism evidence="9 10">
    <name type="scientific">Desulfonema magnum</name>
    <dbReference type="NCBI Taxonomy" id="45655"/>
    <lineage>
        <taxon>Bacteria</taxon>
        <taxon>Pseudomonadati</taxon>
        <taxon>Thermodesulfobacteriota</taxon>
        <taxon>Desulfobacteria</taxon>
        <taxon>Desulfobacterales</taxon>
        <taxon>Desulfococcaceae</taxon>
        <taxon>Desulfonema</taxon>
    </lineage>
</organism>
<evidence type="ECO:0000256" key="6">
    <source>
        <dbReference type="ARBA" id="ARBA00047846"/>
    </source>
</evidence>
<dbReference type="Pfam" id="PF02237">
    <property type="entry name" value="BPL_C"/>
    <property type="match status" value="1"/>
</dbReference>
<dbReference type="InterPro" id="IPR004408">
    <property type="entry name" value="Biotin_CoA_COase_ligase"/>
</dbReference>
<evidence type="ECO:0000259" key="8">
    <source>
        <dbReference type="PROSITE" id="PS51733"/>
    </source>
</evidence>
<dbReference type="Proteomes" id="UP000663722">
    <property type="component" value="Chromosome"/>
</dbReference>
<evidence type="ECO:0000256" key="5">
    <source>
        <dbReference type="ARBA" id="ARBA00024227"/>
    </source>
</evidence>
<dbReference type="PANTHER" id="PTHR12835:SF5">
    <property type="entry name" value="BIOTIN--PROTEIN LIGASE"/>
    <property type="match status" value="1"/>
</dbReference>
<reference evidence="9" key="1">
    <citation type="journal article" date="2021" name="Microb. Physiol.">
        <title>Proteogenomic Insights into the Physiology of Marine, Sulfate-Reducing, Filamentous Desulfonema limicola and Desulfonema magnum.</title>
        <authorList>
            <person name="Schnaars V."/>
            <person name="Wohlbrand L."/>
            <person name="Scheve S."/>
            <person name="Hinrichs C."/>
            <person name="Reinhardt R."/>
            <person name="Rabus R."/>
        </authorList>
    </citation>
    <scope>NUCLEOTIDE SEQUENCE</scope>
    <source>
        <strain evidence="9">4be13</strain>
    </source>
</reference>
<dbReference type="CDD" id="cd16442">
    <property type="entry name" value="BPL"/>
    <property type="match status" value="1"/>
</dbReference>
<gene>
    <name evidence="9" type="ORF">dnm_062600</name>
</gene>
<evidence type="ECO:0000256" key="4">
    <source>
        <dbReference type="ARBA" id="ARBA00023267"/>
    </source>
</evidence>
<dbReference type="SUPFAM" id="SSF55681">
    <property type="entry name" value="Class II aaRS and biotin synthetases"/>
    <property type="match status" value="1"/>
</dbReference>
<feature type="region of interest" description="Disordered" evidence="7">
    <location>
        <begin position="1"/>
        <end position="29"/>
    </location>
</feature>
<feature type="domain" description="BPL/LPL catalytic" evidence="8">
    <location>
        <begin position="25"/>
        <end position="207"/>
    </location>
</feature>
<dbReference type="InterPro" id="IPR004143">
    <property type="entry name" value="BPL_LPL_catalytic"/>
</dbReference>
<dbReference type="InterPro" id="IPR003142">
    <property type="entry name" value="BPL_C"/>
</dbReference>
<dbReference type="NCBIfam" id="TIGR00121">
    <property type="entry name" value="birA_ligase"/>
    <property type="match status" value="1"/>
</dbReference>
<sequence length="274" mass="31208">METGNWKLETGNWKLETGNRKPETGNRKPETGNWKIHYFKEINSTMDMAREMAKKGCPEFTVVVAGQQNAGRGRLKRVWISSQGGLWFTIVLRPRIVPGLGFRINFCASLTLVRTLRRMFGVNAMVKWPNDILADEKKIVGILSEMETEGDEISFINIGIGINVNNDPTSEEPNASSLKNILNREISREELLLEFLNEFEHQMNHGDFDNLISEWKKYAITLNRHVKVVTTHDVSEGLATDVDEEGALILRLEDGSIKRVIYGDCFHQHHSVLK</sequence>
<dbReference type="GO" id="GO:0005737">
    <property type="term" value="C:cytoplasm"/>
    <property type="evidence" value="ECO:0007669"/>
    <property type="project" value="TreeGrafter"/>
</dbReference>
<keyword evidence="1 9" id="KW-0436">Ligase</keyword>
<dbReference type="InterPro" id="IPR008988">
    <property type="entry name" value="Transcriptional_repressor_C"/>
</dbReference>
<evidence type="ECO:0000256" key="2">
    <source>
        <dbReference type="ARBA" id="ARBA00022741"/>
    </source>
</evidence>
<dbReference type="Gene3D" id="3.30.930.10">
    <property type="entry name" value="Bira Bifunctional Protein, Domain 2"/>
    <property type="match status" value="1"/>
</dbReference>
<keyword evidence="4" id="KW-0092">Biotin</keyword>
<comment type="catalytic activity">
    <reaction evidence="6">
        <text>biotin + L-lysyl-[protein] + ATP = N(6)-biotinyl-L-lysyl-[protein] + AMP + diphosphate + H(+)</text>
        <dbReference type="Rhea" id="RHEA:11756"/>
        <dbReference type="Rhea" id="RHEA-COMP:9752"/>
        <dbReference type="Rhea" id="RHEA-COMP:10505"/>
        <dbReference type="ChEBI" id="CHEBI:15378"/>
        <dbReference type="ChEBI" id="CHEBI:29969"/>
        <dbReference type="ChEBI" id="CHEBI:30616"/>
        <dbReference type="ChEBI" id="CHEBI:33019"/>
        <dbReference type="ChEBI" id="CHEBI:57586"/>
        <dbReference type="ChEBI" id="CHEBI:83144"/>
        <dbReference type="ChEBI" id="CHEBI:456215"/>
        <dbReference type="EC" id="6.3.4.15"/>
    </reaction>
</comment>
<keyword evidence="3" id="KW-0067">ATP-binding</keyword>
<dbReference type="InterPro" id="IPR045864">
    <property type="entry name" value="aa-tRNA-synth_II/BPL/LPL"/>
</dbReference>
<dbReference type="Gene3D" id="2.30.30.100">
    <property type="match status" value="1"/>
</dbReference>
<dbReference type="PROSITE" id="PS51733">
    <property type="entry name" value="BPL_LPL_CATALYTIC"/>
    <property type="match status" value="1"/>
</dbReference>
<dbReference type="GO" id="GO:0004077">
    <property type="term" value="F:biotin--[biotin carboxyl-carrier protein] ligase activity"/>
    <property type="evidence" value="ECO:0007669"/>
    <property type="project" value="UniProtKB-EC"/>
</dbReference>